<dbReference type="Proteomes" id="UP001629113">
    <property type="component" value="Unassembled WGS sequence"/>
</dbReference>
<protein>
    <submittedName>
        <fullName evidence="2">Ubie coq5</fullName>
    </submittedName>
</protein>
<name>A0ABR4P881_9HELO</name>
<evidence type="ECO:0000313" key="3">
    <source>
        <dbReference type="Proteomes" id="UP001629113"/>
    </source>
</evidence>
<gene>
    <name evidence="2" type="ORF">PVAG01_09752</name>
</gene>
<organism evidence="2 3">
    <name type="scientific">Phlyctema vagabunda</name>
    <dbReference type="NCBI Taxonomy" id="108571"/>
    <lineage>
        <taxon>Eukaryota</taxon>
        <taxon>Fungi</taxon>
        <taxon>Dikarya</taxon>
        <taxon>Ascomycota</taxon>
        <taxon>Pezizomycotina</taxon>
        <taxon>Leotiomycetes</taxon>
        <taxon>Helotiales</taxon>
        <taxon>Dermateaceae</taxon>
        <taxon>Phlyctema</taxon>
    </lineage>
</organism>
<dbReference type="Pfam" id="PF08241">
    <property type="entry name" value="Methyltransf_11"/>
    <property type="match status" value="1"/>
</dbReference>
<dbReference type="SUPFAM" id="SSF53335">
    <property type="entry name" value="S-adenosyl-L-methionine-dependent methyltransferases"/>
    <property type="match status" value="1"/>
</dbReference>
<dbReference type="EMBL" id="JBFCZG010000008">
    <property type="protein sequence ID" value="KAL3419530.1"/>
    <property type="molecule type" value="Genomic_DNA"/>
</dbReference>
<dbReference type="Gene3D" id="3.40.50.150">
    <property type="entry name" value="Vaccinia Virus protein VP39"/>
    <property type="match status" value="1"/>
</dbReference>
<evidence type="ECO:0000313" key="2">
    <source>
        <dbReference type="EMBL" id="KAL3419530.1"/>
    </source>
</evidence>
<dbReference type="InterPro" id="IPR029063">
    <property type="entry name" value="SAM-dependent_MTases_sf"/>
</dbReference>
<dbReference type="InterPro" id="IPR013216">
    <property type="entry name" value="Methyltransf_11"/>
</dbReference>
<reference evidence="2 3" key="1">
    <citation type="submission" date="2024-06" db="EMBL/GenBank/DDBJ databases">
        <title>Complete genome of Phlyctema vagabunda strain 19-DSS-EL-015.</title>
        <authorList>
            <person name="Fiorenzani C."/>
        </authorList>
    </citation>
    <scope>NUCLEOTIDE SEQUENCE [LARGE SCALE GENOMIC DNA]</scope>
    <source>
        <strain evidence="2 3">19-DSS-EL-015</strain>
    </source>
</reference>
<proteinExistence type="predicted"/>
<dbReference type="CDD" id="cd02440">
    <property type="entry name" value="AdoMet_MTases"/>
    <property type="match status" value="1"/>
</dbReference>
<sequence>MSQNIYDTATFFEGYSSLPRSQQGLPGMPEWPALQAMLPPLAGLNILDLASGFGWFSRYASSQNAKAVLGLEISSNMMARAASFPADDKITYKQANLEKLDLDGVQVDLAVCVLGLHYIVDLQNVVAQVFRALKAGGTFAVEVEHPIFTAPTHQDFTDVPLSTAKTIKVWPLYDYFREGPRVTRWLANDVVKQHRSVTSYLNIFLGAGFVLDRFFEWRPTEESLKSGLASERGFDRPVFLLMRFSKPE</sequence>
<dbReference type="PANTHER" id="PTHR43591">
    <property type="entry name" value="METHYLTRANSFERASE"/>
    <property type="match status" value="1"/>
</dbReference>
<feature type="domain" description="Methyltransferase type 11" evidence="1">
    <location>
        <begin position="47"/>
        <end position="140"/>
    </location>
</feature>
<accession>A0ABR4P881</accession>
<keyword evidence="3" id="KW-1185">Reference proteome</keyword>
<evidence type="ECO:0000259" key="1">
    <source>
        <dbReference type="Pfam" id="PF08241"/>
    </source>
</evidence>
<comment type="caution">
    <text evidence="2">The sequence shown here is derived from an EMBL/GenBank/DDBJ whole genome shotgun (WGS) entry which is preliminary data.</text>
</comment>